<accession>A0A9W8IZ60</accession>
<protein>
    <recommendedName>
        <fullName evidence="9">Copper-fist domain-containing protein</fullName>
    </recommendedName>
</protein>
<keyword evidence="5" id="KW-0805">Transcription regulation</keyword>
<name>A0A9W8IZ60_9AGAR</name>
<evidence type="ECO:0000256" key="8">
    <source>
        <dbReference type="SAM" id="MobiDB-lite"/>
    </source>
</evidence>
<dbReference type="GO" id="GO:0045944">
    <property type="term" value="P:positive regulation of transcription by RNA polymerase II"/>
    <property type="evidence" value="ECO:0007669"/>
    <property type="project" value="TreeGrafter"/>
</dbReference>
<dbReference type="GO" id="GO:0000981">
    <property type="term" value="F:DNA-binding transcription factor activity, RNA polymerase II-specific"/>
    <property type="evidence" value="ECO:0007669"/>
    <property type="project" value="TreeGrafter"/>
</dbReference>
<proteinExistence type="predicted"/>
<feature type="region of interest" description="Disordered" evidence="8">
    <location>
        <begin position="405"/>
        <end position="470"/>
    </location>
</feature>
<feature type="non-terminal residue" evidence="10">
    <location>
        <position position="545"/>
    </location>
</feature>
<evidence type="ECO:0000313" key="11">
    <source>
        <dbReference type="Proteomes" id="UP001140091"/>
    </source>
</evidence>
<dbReference type="GO" id="GO:0006878">
    <property type="term" value="P:intracellular copper ion homeostasis"/>
    <property type="evidence" value="ECO:0007669"/>
    <property type="project" value="TreeGrafter"/>
</dbReference>
<dbReference type="PANTHER" id="PTHR28088">
    <property type="entry name" value="TRANSCRIPTIONAL ACTIVATOR HAA1-RELATED"/>
    <property type="match status" value="1"/>
</dbReference>
<evidence type="ECO:0000256" key="2">
    <source>
        <dbReference type="ARBA" id="ARBA00022723"/>
    </source>
</evidence>
<keyword evidence="6" id="KW-0804">Transcription</keyword>
<dbReference type="InterPro" id="IPR036395">
    <property type="entry name" value="Cu_fist_DNA-bd_dom_sf"/>
</dbReference>
<reference evidence="10" key="1">
    <citation type="submission" date="2022-06" db="EMBL/GenBank/DDBJ databases">
        <title>Genome Sequence of Candolleomyces eurysporus.</title>
        <authorList>
            <person name="Buettner E."/>
        </authorList>
    </citation>
    <scope>NUCLEOTIDE SEQUENCE</scope>
    <source>
        <strain evidence="10">VTCC 930004</strain>
    </source>
</reference>
<dbReference type="GO" id="GO:0005634">
    <property type="term" value="C:nucleus"/>
    <property type="evidence" value="ECO:0007669"/>
    <property type="project" value="UniProtKB-SubCell"/>
</dbReference>
<dbReference type="InterPro" id="IPR001083">
    <property type="entry name" value="Cu_fist_DNA-bd_dom"/>
</dbReference>
<dbReference type="Pfam" id="PF00649">
    <property type="entry name" value="Copper-fist"/>
    <property type="match status" value="1"/>
</dbReference>
<keyword evidence="11" id="KW-1185">Reference proteome</keyword>
<evidence type="ECO:0000256" key="7">
    <source>
        <dbReference type="ARBA" id="ARBA00023242"/>
    </source>
</evidence>
<gene>
    <name evidence="10" type="ORF">H1R20_g11777</name>
</gene>
<evidence type="ECO:0000256" key="6">
    <source>
        <dbReference type="ARBA" id="ARBA00023163"/>
    </source>
</evidence>
<evidence type="ECO:0000256" key="5">
    <source>
        <dbReference type="ARBA" id="ARBA00023015"/>
    </source>
</evidence>
<evidence type="ECO:0000313" key="10">
    <source>
        <dbReference type="EMBL" id="KAJ2925320.1"/>
    </source>
</evidence>
<dbReference type="SUPFAM" id="SSF57879">
    <property type="entry name" value="Zinc domain conserved in yeast copper-regulated transcription factors"/>
    <property type="match status" value="1"/>
</dbReference>
<dbReference type="GO" id="GO:0000978">
    <property type="term" value="F:RNA polymerase II cis-regulatory region sequence-specific DNA binding"/>
    <property type="evidence" value="ECO:0007669"/>
    <property type="project" value="TreeGrafter"/>
</dbReference>
<keyword evidence="7" id="KW-0539">Nucleus</keyword>
<feature type="compositionally biased region" description="Low complexity" evidence="8">
    <location>
        <begin position="420"/>
        <end position="431"/>
    </location>
</feature>
<evidence type="ECO:0000256" key="4">
    <source>
        <dbReference type="ARBA" id="ARBA00023008"/>
    </source>
</evidence>
<keyword evidence="3" id="KW-0862">Zinc</keyword>
<organism evidence="10 11">
    <name type="scientific">Candolleomyces eurysporus</name>
    <dbReference type="NCBI Taxonomy" id="2828524"/>
    <lineage>
        <taxon>Eukaryota</taxon>
        <taxon>Fungi</taxon>
        <taxon>Dikarya</taxon>
        <taxon>Basidiomycota</taxon>
        <taxon>Agaricomycotina</taxon>
        <taxon>Agaricomycetes</taxon>
        <taxon>Agaricomycetidae</taxon>
        <taxon>Agaricales</taxon>
        <taxon>Agaricineae</taxon>
        <taxon>Psathyrellaceae</taxon>
        <taxon>Candolleomyces</taxon>
    </lineage>
</organism>
<evidence type="ECO:0000259" key="9">
    <source>
        <dbReference type="PROSITE" id="PS50073"/>
    </source>
</evidence>
<dbReference type="SMART" id="SM00412">
    <property type="entry name" value="Cu_FIST"/>
    <property type="match status" value="1"/>
</dbReference>
<feature type="domain" description="Copper-fist" evidence="9">
    <location>
        <begin position="1"/>
        <end position="39"/>
    </location>
</feature>
<dbReference type="PRINTS" id="PR00617">
    <property type="entry name" value="COPPERFIST"/>
</dbReference>
<sequence length="545" mass="59175">MIISDKKYACETCIKGHRSSSCKHFDRPLFEIKKKGRPVTQCEHCRELRKTKQVHVKCICDGRIDHAPVPKGTKPGFESAAFPNGVPRHALETSVASEGGFSSDSSDPSGAGKSISCQCKDSGTCPCCVPRKAAPKARKSSVKFETPDRTPASLSVFGDPSRVQSNTAQILARIAELRPVLPRPNQSSALIRDPAVGPSHPGRQHHDHTSFSPYERAYDMTHYQPLHHHSRTPQFGLDPSTNQNQETFFPSACGCGDNCRCPGCTYHNNTIVSGESAFSTCAHPERCSTCLDCTILSLQNTLPDTALSIPQSTVPEGNPPSLDSVDEWLRQMMMSQDTFPNDYTQQQSQGGSSSMWPGPMAPNPPDMGGHSEFIPRLEFDFDNSARQGGHARSSSLSQELFYDQSQLDPRGGHGMEYTRSRSVSTSSQSSRQDVHDGRGSMPVPVPGSLQVPYRPTGRMQGLFGNAMGSRSTPQLDLSMYRGASNSRLSVSPVPGHYANSSNGDPSSPADYDLSSPLSVSPHHVHGSMYPSQNSSDPSLDGLRII</sequence>
<dbReference type="AlphaFoldDB" id="A0A9W8IZ60"/>
<feature type="region of interest" description="Disordered" evidence="8">
    <location>
        <begin position="185"/>
        <end position="209"/>
    </location>
</feature>
<feature type="compositionally biased region" description="Basic and acidic residues" evidence="8">
    <location>
        <begin position="410"/>
        <end position="419"/>
    </location>
</feature>
<dbReference type="EMBL" id="JANBPK010001190">
    <property type="protein sequence ID" value="KAJ2925320.1"/>
    <property type="molecule type" value="Genomic_DNA"/>
</dbReference>
<evidence type="ECO:0000256" key="1">
    <source>
        <dbReference type="ARBA" id="ARBA00004123"/>
    </source>
</evidence>
<dbReference type="GO" id="GO:0005507">
    <property type="term" value="F:copper ion binding"/>
    <property type="evidence" value="ECO:0007669"/>
    <property type="project" value="InterPro"/>
</dbReference>
<keyword evidence="2" id="KW-0479">Metal-binding</keyword>
<dbReference type="FunFam" id="3.90.430.10:FF:000001">
    <property type="entry name" value="Copper fist DNA-binding protein"/>
    <property type="match status" value="1"/>
</dbReference>
<dbReference type="Gene3D" id="3.90.430.10">
    <property type="entry name" value="Copper fist DNA-binding domain"/>
    <property type="match status" value="1"/>
</dbReference>
<comment type="caution">
    <text evidence="10">The sequence shown here is derived from an EMBL/GenBank/DDBJ whole genome shotgun (WGS) entry which is preliminary data.</text>
</comment>
<dbReference type="PANTHER" id="PTHR28088:SF5">
    <property type="entry name" value="TRANSCRIPTIONAL ACTIVATOR HAA1-RELATED"/>
    <property type="match status" value="1"/>
</dbReference>
<dbReference type="PROSITE" id="PS50073">
    <property type="entry name" value="COPPER_FIST_2"/>
    <property type="match status" value="1"/>
</dbReference>
<feature type="compositionally biased region" description="Low complexity" evidence="8">
    <location>
        <begin position="345"/>
        <end position="354"/>
    </location>
</feature>
<feature type="region of interest" description="Disordered" evidence="8">
    <location>
        <begin position="138"/>
        <end position="160"/>
    </location>
</feature>
<feature type="region of interest" description="Disordered" evidence="8">
    <location>
        <begin position="340"/>
        <end position="373"/>
    </location>
</feature>
<dbReference type="GO" id="GO:0006879">
    <property type="term" value="P:intracellular iron ion homeostasis"/>
    <property type="evidence" value="ECO:0007669"/>
    <property type="project" value="TreeGrafter"/>
</dbReference>
<keyword evidence="4" id="KW-0186">Copper</keyword>
<comment type="subcellular location">
    <subcellularLocation>
        <location evidence="1">Nucleus</location>
    </subcellularLocation>
</comment>
<evidence type="ECO:0000256" key="3">
    <source>
        <dbReference type="ARBA" id="ARBA00022833"/>
    </source>
</evidence>
<dbReference type="OrthoDB" id="5600085at2759"/>
<dbReference type="Proteomes" id="UP001140091">
    <property type="component" value="Unassembled WGS sequence"/>
</dbReference>
<dbReference type="SMART" id="SM01090">
    <property type="entry name" value="Copper-fist"/>
    <property type="match status" value="1"/>
</dbReference>
<feature type="region of interest" description="Disordered" evidence="8">
    <location>
        <begin position="491"/>
        <end position="545"/>
    </location>
</feature>
<dbReference type="InterPro" id="IPR051763">
    <property type="entry name" value="Copper_Homeo_Regul"/>
</dbReference>